<evidence type="ECO:0000256" key="2">
    <source>
        <dbReference type="ARBA" id="ARBA00023315"/>
    </source>
</evidence>
<proteinExistence type="predicted"/>
<dbReference type="InterPro" id="IPR016181">
    <property type="entry name" value="Acyl_CoA_acyltransferase"/>
</dbReference>
<protein>
    <recommendedName>
        <fullName evidence="3">N-acetyltransferase domain-containing protein</fullName>
    </recommendedName>
</protein>
<name>A0A0W8EL45_9ZZZZ</name>
<comment type="caution">
    <text evidence="4">The sequence shown here is derived from an EMBL/GenBank/DDBJ whole genome shotgun (WGS) entry which is preliminary data.</text>
</comment>
<dbReference type="PANTHER" id="PTHR43420:SF12">
    <property type="entry name" value="N-ACETYLTRANSFERASE DOMAIN-CONTAINING PROTEIN"/>
    <property type="match status" value="1"/>
</dbReference>
<sequence length="73" mass="8078">MAPQYRQRRVGSALLQALVAALRGKGVDTIRLSVSPENAPARALYRNYGFTVIATEPGYFGEGQDRLIMILRI</sequence>
<dbReference type="GO" id="GO:0016747">
    <property type="term" value="F:acyltransferase activity, transferring groups other than amino-acyl groups"/>
    <property type="evidence" value="ECO:0007669"/>
    <property type="project" value="InterPro"/>
</dbReference>
<dbReference type="SUPFAM" id="SSF55729">
    <property type="entry name" value="Acyl-CoA N-acyltransferases (Nat)"/>
    <property type="match status" value="1"/>
</dbReference>
<dbReference type="Gene3D" id="3.40.630.30">
    <property type="match status" value="1"/>
</dbReference>
<dbReference type="InterPro" id="IPR050680">
    <property type="entry name" value="YpeA/RimI_acetyltransf"/>
</dbReference>
<dbReference type="Pfam" id="PF00583">
    <property type="entry name" value="Acetyltransf_1"/>
    <property type="match status" value="1"/>
</dbReference>
<organism evidence="4">
    <name type="scientific">hydrocarbon metagenome</name>
    <dbReference type="NCBI Taxonomy" id="938273"/>
    <lineage>
        <taxon>unclassified sequences</taxon>
        <taxon>metagenomes</taxon>
        <taxon>ecological metagenomes</taxon>
    </lineage>
</organism>
<keyword evidence="2" id="KW-0012">Acyltransferase</keyword>
<dbReference type="EMBL" id="LNQE01001752">
    <property type="protein sequence ID" value="KUG09243.1"/>
    <property type="molecule type" value="Genomic_DNA"/>
</dbReference>
<accession>A0A0W8EL45</accession>
<dbReference type="PANTHER" id="PTHR43420">
    <property type="entry name" value="ACETYLTRANSFERASE"/>
    <property type="match status" value="1"/>
</dbReference>
<gene>
    <name evidence="4" type="ORF">ASZ90_016616</name>
</gene>
<evidence type="ECO:0000313" key="4">
    <source>
        <dbReference type="EMBL" id="KUG09243.1"/>
    </source>
</evidence>
<dbReference type="AlphaFoldDB" id="A0A0W8EL45"/>
<feature type="domain" description="N-acetyltransferase" evidence="3">
    <location>
        <begin position="1"/>
        <end position="73"/>
    </location>
</feature>
<dbReference type="PROSITE" id="PS51186">
    <property type="entry name" value="GNAT"/>
    <property type="match status" value="1"/>
</dbReference>
<reference evidence="4" key="1">
    <citation type="journal article" date="2015" name="Proc. Natl. Acad. Sci. U.S.A.">
        <title>Networks of energetic and metabolic interactions define dynamics in microbial communities.</title>
        <authorList>
            <person name="Embree M."/>
            <person name="Liu J.K."/>
            <person name="Al-Bassam M.M."/>
            <person name="Zengler K."/>
        </authorList>
    </citation>
    <scope>NUCLEOTIDE SEQUENCE</scope>
</reference>
<dbReference type="InterPro" id="IPR000182">
    <property type="entry name" value="GNAT_dom"/>
</dbReference>
<keyword evidence="1" id="KW-0808">Transferase</keyword>
<evidence type="ECO:0000256" key="1">
    <source>
        <dbReference type="ARBA" id="ARBA00022679"/>
    </source>
</evidence>
<evidence type="ECO:0000259" key="3">
    <source>
        <dbReference type="PROSITE" id="PS51186"/>
    </source>
</evidence>